<dbReference type="InterPro" id="IPR045090">
    <property type="entry name" value="Pept_M3A_M3B"/>
</dbReference>
<reference evidence="10" key="1">
    <citation type="submission" date="2010-03" db="EMBL/GenBank/DDBJ databases">
        <title>The complete genome of Mycoplasma crocodyli MP145.</title>
        <authorList>
            <person name="Glass J.I."/>
            <person name="Durkin A.S."/>
            <person name="Hostetler J."/>
            <person name="Jackson J."/>
            <person name="Johnson J."/>
            <person name="May M.A."/>
            <person name="Paralanov V."/>
            <person name="Radune D."/>
            <person name="Szczypinski B."/>
            <person name="Brown D.R."/>
        </authorList>
    </citation>
    <scope>NUCLEOTIDE SEQUENCE [LARGE SCALE GENOMIC DNA]</scope>
    <source>
        <strain evidence="10">ATCC 51981 / MP145</strain>
    </source>
</reference>
<dbReference type="Gene3D" id="1.10.287.830">
    <property type="entry name" value="putative peptidase helix hairpin domain like"/>
    <property type="match status" value="1"/>
</dbReference>
<keyword evidence="1 6" id="KW-0645">Protease</keyword>
<feature type="domain" description="Peptidase M3A/M3B catalytic" evidence="7">
    <location>
        <begin position="203"/>
        <end position="586"/>
    </location>
</feature>
<dbReference type="AlphaFoldDB" id="D5E637"/>
<dbReference type="SUPFAM" id="SSF55486">
    <property type="entry name" value="Metalloproteases ('zincins'), catalytic domain"/>
    <property type="match status" value="1"/>
</dbReference>
<evidence type="ECO:0000313" key="9">
    <source>
        <dbReference type="EMBL" id="ADE19689.1"/>
    </source>
</evidence>
<evidence type="ECO:0000256" key="4">
    <source>
        <dbReference type="ARBA" id="ARBA00022833"/>
    </source>
</evidence>
<dbReference type="CDD" id="cd09608">
    <property type="entry name" value="M3B_PepF"/>
    <property type="match status" value="1"/>
</dbReference>
<dbReference type="STRING" id="512564.MCRO_0619"/>
<dbReference type="InterPro" id="IPR001567">
    <property type="entry name" value="Pept_M3A_M3B_dom"/>
</dbReference>
<proteinExistence type="inferred from homology"/>
<name>D5E637_MYCCM</name>
<sequence>MKIKQYKKYEDVPKEYKWNLEAILQNKTLEEALEDYSELFKKRILVKDSKYNNIENYLEDVKLSEELTMLEFKISNYISNNLNTEVTSSKWLSYEQKWQHLNSELSKEMGSESNRFFKHIDKMKIWKDDPRLKTYKILIENSIEDFKHKLSDEVEEYIIKTSIGYPSPSQIFEILTDSELDYGFVKDSKGKKIKLTRANRLKLLKSEDKEVRKNTYLNYSKAYLNHKSSLSSTLYQHFNSLVTEAKVRKFDSTVAMLTHEDRISDQNLKYLFEQVSKKSYVIGKYRKFHKLFYEAKFKEKYNKWDSLRELVNVKSEYTVEEAKDLVSKALLPFGKEYSDVINKAMNESWIDFMCVNSKRSGAYSIGGSYGLDKKYILMNFNGDLSSVETLAHELGHSMHSYFSDTRQNLVQSQYPIFLAEIASIFNESMLFDYMLKNSDNDSLKFKILDTMISGFIGTVWRQIEWANYEYDLYKTIEEGQPANNWDSISKIYFNNQKKYSTKQSKKEPKYNETDLYGAIFVPHYYYGFYVYKYAIGQLCASYFFEKYKQEGVNYLNKYINNFLSAGCSDYPLEILKNVGIDLNDESFYNYGFNYLEGLIDEWIKLGKKLFTKK</sequence>
<dbReference type="NCBIfam" id="TIGR00181">
    <property type="entry name" value="pepF"/>
    <property type="match status" value="1"/>
</dbReference>
<keyword evidence="10" id="KW-1185">Reference proteome</keyword>
<dbReference type="GO" id="GO:0004222">
    <property type="term" value="F:metalloendopeptidase activity"/>
    <property type="evidence" value="ECO:0007669"/>
    <property type="project" value="UniProtKB-UniRule"/>
</dbReference>
<dbReference type="Proteomes" id="UP000001845">
    <property type="component" value="Chromosome"/>
</dbReference>
<evidence type="ECO:0000256" key="6">
    <source>
        <dbReference type="RuleBase" id="RU368091"/>
    </source>
</evidence>
<dbReference type="PANTHER" id="PTHR11804">
    <property type="entry name" value="PROTEASE M3 THIMET OLIGOPEPTIDASE-RELATED"/>
    <property type="match status" value="1"/>
</dbReference>
<dbReference type="InterPro" id="IPR004438">
    <property type="entry name" value="Peptidase_M3B"/>
</dbReference>
<evidence type="ECO:0000259" key="8">
    <source>
        <dbReference type="Pfam" id="PF08439"/>
    </source>
</evidence>
<evidence type="ECO:0000256" key="2">
    <source>
        <dbReference type="ARBA" id="ARBA00022723"/>
    </source>
</evidence>
<dbReference type="Pfam" id="PF01432">
    <property type="entry name" value="Peptidase_M3"/>
    <property type="match status" value="1"/>
</dbReference>
<gene>
    <name evidence="9" type="primary">pepF</name>
    <name evidence="9" type="ordered locus">MCRO_0619</name>
</gene>
<dbReference type="eggNOG" id="COG1164">
    <property type="taxonomic scope" value="Bacteria"/>
</dbReference>
<reference evidence="9 10" key="3">
    <citation type="journal article" date="2011" name="J. Bacteriol.">
        <title>Genome sequences of Mycoplasma alligatoris A21JP2T and Mycoplasma crocodyli MP145T.</title>
        <authorList>
            <person name="Brown D.R."/>
            <person name="Farmerie W.G."/>
            <person name="May M."/>
            <person name="Benders G.A."/>
            <person name="Durkin A.S."/>
            <person name="Hlavinka K."/>
            <person name="Hostetler J."/>
            <person name="Jackson J."/>
            <person name="Johnson J."/>
            <person name="Miller R.H."/>
            <person name="Paralanov V."/>
            <person name="Radune D."/>
            <person name="Szczypinski B."/>
            <person name="Glass J.I."/>
        </authorList>
    </citation>
    <scope>NUCLEOTIDE SEQUENCE [LARGE SCALE GENOMIC DNA]</scope>
    <source>
        <strain evidence="10">ATCC 51981 / MP145</strain>
    </source>
</reference>
<dbReference type="EMBL" id="CP001991">
    <property type="protein sequence ID" value="ADE19689.1"/>
    <property type="molecule type" value="Genomic_DNA"/>
</dbReference>
<evidence type="ECO:0000256" key="3">
    <source>
        <dbReference type="ARBA" id="ARBA00022801"/>
    </source>
</evidence>
<protein>
    <recommendedName>
        <fullName evidence="6">Oligopeptidase F</fullName>
        <ecNumber evidence="6">3.4.24.-</ecNumber>
    </recommendedName>
</protein>
<comment type="similarity">
    <text evidence="6">Belongs to the peptidase M3B family.</text>
</comment>
<feature type="domain" description="Oligopeptidase F N-terminal" evidence="8">
    <location>
        <begin position="123"/>
        <end position="181"/>
    </location>
</feature>
<reference key="2">
    <citation type="submission" date="2010-03" db="EMBL/GenBank/DDBJ databases">
        <authorList>
            <person name="Ma Z."/>
            <person name="Wang X."/>
            <person name="Liu H."/>
        </authorList>
    </citation>
    <scope>NUCLEOTIDE SEQUENCE</scope>
    <source>
        <strain>MP145</strain>
    </source>
</reference>
<dbReference type="KEGG" id="mcd:MCRO_0619"/>
<keyword evidence="3 6" id="KW-0378">Hydrolase</keyword>
<dbReference type="Gene3D" id="1.10.1370.20">
    <property type="entry name" value="Oligoendopeptidase f, C-terminal domain"/>
    <property type="match status" value="1"/>
</dbReference>
<evidence type="ECO:0000256" key="5">
    <source>
        <dbReference type="ARBA" id="ARBA00023049"/>
    </source>
</evidence>
<comment type="cofactor">
    <cofactor evidence="6">
        <name>Zn(2+)</name>
        <dbReference type="ChEBI" id="CHEBI:29105"/>
    </cofactor>
    <text evidence="6">Binds 1 zinc ion.</text>
</comment>
<dbReference type="PANTHER" id="PTHR11804:SF84">
    <property type="entry name" value="SACCHAROLYSIN"/>
    <property type="match status" value="1"/>
</dbReference>
<organism evidence="9 10">
    <name type="scientific">Mycoplasma crocodyli (strain ATCC 51981 / MP145)</name>
    <dbReference type="NCBI Taxonomy" id="512564"/>
    <lineage>
        <taxon>Bacteria</taxon>
        <taxon>Bacillati</taxon>
        <taxon>Mycoplasmatota</taxon>
        <taxon>Mollicutes</taxon>
        <taxon>Mycoplasmataceae</taxon>
        <taxon>Mycoplasma</taxon>
    </lineage>
</organism>
<evidence type="ECO:0000313" key="10">
    <source>
        <dbReference type="Proteomes" id="UP000001845"/>
    </source>
</evidence>
<dbReference type="GO" id="GO:0046872">
    <property type="term" value="F:metal ion binding"/>
    <property type="evidence" value="ECO:0007669"/>
    <property type="project" value="UniProtKB-UniRule"/>
</dbReference>
<accession>D5E637</accession>
<dbReference type="InterPro" id="IPR042088">
    <property type="entry name" value="OligoPept_F_C"/>
</dbReference>
<dbReference type="GO" id="GO:0006508">
    <property type="term" value="P:proteolysis"/>
    <property type="evidence" value="ECO:0007669"/>
    <property type="project" value="UniProtKB-KW"/>
</dbReference>
<dbReference type="InterPro" id="IPR013647">
    <property type="entry name" value="OligopepF_N_dom"/>
</dbReference>
<dbReference type="Pfam" id="PF08439">
    <property type="entry name" value="Peptidase_M3_N"/>
    <property type="match status" value="1"/>
</dbReference>
<dbReference type="HOGENOM" id="CLU_021290_2_0_14"/>
<keyword evidence="4 6" id="KW-0862">Zinc</keyword>
<evidence type="ECO:0000256" key="1">
    <source>
        <dbReference type="ARBA" id="ARBA00022670"/>
    </source>
</evidence>
<dbReference type="GO" id="GO:0006518">
    <property type="term" value="P:peptide metabolic process"/>
    <property type="evidence" value="ECO:0007669"/>
    <property type="project" value="TreeGrafter"/>
</dbReference>
<dbReference type="RefSeq" id="WP_013054465.1">
    <property type="nucleotide sequence ID" value="NC_014014.1"/>
</dbReference>
<evidence type="ECO:0000259" key="7">
    <source>
        <dbReference type="Pfam" id="PF01432"/>
    </source>
</evidence>
<dbReference type="Gene3D" id="1.20.140.70">
    <property type="entry name" value="Oligopeptidase f, N-terminal domain"/>
    <property type="match status" value="1"/>
</dbReference>
<keyword evidence="5 6" id="KW-0482">Metalloprotease</keyword>
<keyword evidence="2 6" id="KW-0479">Metal-binding</keyword>
<dbReference type="EC" id="3.4.24.-" evidence="6"/>
<dbReference type="OrthoDB" id="9766487at2"/>
<comment type="function">
    <text evidence="6">Has oligopeptidase activity and degrades a variety of small bioactive peptides.</text>
</comment>